<dbReference type="EMBL" id="KK914547">
    <property type="protein sequence ID" value="KDP33295.1"/>
    <property type="molecule type" value="Genomic_DNA"/>
</dbReference>
<accession>A0A067KLZ7</accession>
<organism evidence="2 3">
    <name type="scientific">Jatropha curcas</name>
    <name type="common">Barbados nut</name>
    <dbReference type="NCBI Taxonomy" id="180498"/>
    <lineage>
        <taxon>Eukaryota</taxon>
        <taxon>Viridiplantae</taxon>
        <taxon>Streptophyta</taxon>
        <taxon>Embryophyta</taxon>
        <taxon>Tracheophyta</taxon>
        <taxon>Spermatophyta</taxon>
        <taxon>Magnoliopsida</taxon>
        <taxon>eudicotyledons</taxon>
        <taxon>Gunneridae</taxon>
        <taxon>Pentapetalae</taxon>
        <taxon>rosids</taxon>
        <taxon>fabids</taxon>
        <taxon>Malpighiales</taxon>
        <taxon>Euphorbiaceae</taxon>
        <taxon>Crotonoideae</taxon>
        <taxon>Jatropheae</taxon>
        <taxon>Jatropha</taxon>
    </lineage>
</organism>
<proteinExistence type="predicted"/>
<protein>
    <recommendedName>
        <fullName evidence="1">RNase H type-1 domain-containing protein</fullName>
    </recommendedName>
</protein>
<dbReference type="GO" id="GO:0004523">
    <property type="term" value="F:RNA-DNA hybrid ribonuclease activity"/>
    <property type="evidence" value="ECO:0007669"/>
    <property type="project" value="InterPro"/>
</dbReference>
<sequence>MFTGRSRNWMMVAWDSGIRTLLVEVDDSQACSMLTQSAPLPSHVANLILNIKELLTRDWQVHIFAYS</sequence>
<gene>
    <name evidence="2" type="ORF">JCGZ_13082</name>
</gene>
<keyword evidence="3" id="KW-1185">Reference proteome</keyword>
<evidence type="ECO:0000259" key="1">
    <source>
        <dbReference type="Pfam" id="PF13456"/>
    </source>
</evidence>
<dbReference type="InterPro" id="IPR002156">
    <property type="entry name" value="RNaseH_domain"/>
</dbReference>
<dbReference type="Proteomes" id="UP000027138">
    <property type="component" value="Unassembled WGS sequence"/>
</dbReference>
<feature type="domain" description="RNase H type-1" evidence="1">
    <location>
        <begin position="11"/>
        <end position="63"/>
    </location>
</feature>
<reference evidence="2 3" key="1">
    <citation type="journal article" date="2014" name="PLoS ONE">
        <title>Global Analysis of Gene Expression Profiles in Physic Nut (Jatropha curcas L.) Seedlings Exposed to Salt Stress.</title>
        <authorList>
            <person name="Zhang L."/>
            <person name="Zhang C."/>
            <person name="Wu P."/>
            <person name="Chen Y."/>
            <person name="Li M."/>
            <person name="Jiang H."/>
            <person name="Wu G."/>
        </authorList>
    </citation>
    <scope>NUCLEOTIDE SEQUENCE [LARGE SCALE GENOMIC DNA]</scope>
    <source>
        <strain evidence="3">cv. GZQX0401</strain>
        <tissue evidence="2">Young leaves</tissue>
    </source>
</reference>
<name>A0A067KLZ7_JATCU</name>
<dbReference type="OrthoDB" id="1431481at2759"/>
<dbReference type="GO" id="GO:0003676">
    <property type="term" value="F:nucleic acid binding"/>
    <property type="evidence" value="ECO:0007669"/>
    <property type="project" value="InterPro"/>
</dbReference>
<dbReference type="Pfam" id="PF13456">
    <property type="entry name" value="RVT_3"/>
    <property type="match status" value="1"/>
</dbReference>
<evidence type="ECO:0000313" key="2">
    <source>
        <dbReference type="EMBL" id="KDP33295.1"/>
    </source>
</evidence>
<dbReference type="AlphaFoldDB" id="A0A067KLZ7"/>
<evidence type="ECO:0000313" key="3">
    <source>
        <dbReference type="Proteomes" id="UP000027138"/>
    </source>
</evidence>